<sequence>MYAPPYKCCVQVPVRMIGKDQTNLNRSHHSSSSVKAAALHLSSPLFLLIWKTGVAFGSKGMVFSMSPDRPPLVRLASEWFFRAGSRPGPTGGHPPQRKQHCSPPPEKQKILESRLKIHA</sequence>
<protein>
    <submittedName>
        <fullName evidence="2">Uncharacterized protein</fullName>
    </submittedName>
</protein>
<dbReference type="AlphaFoldDB" id="A0AAD8P1F3"/>
<dbReference type="Proteomes" id="UP001229421">
    <property type="component" value="Unassembled WGS sequence"/>
</dbReference>
<comment type="caution">
    <text evidence="2">The sequence shown here is derived from an EMBL/GenBank/DDBJ whole genome shotgun (WGS) entry which is preliminary data.</text>
</comment>
<evidence type="ECO:0000256" key="1">
    <source>
        <dbReference type="SAM" id="MobiDB-lite"/>
    </source>
</evidence>
<accession>A0AAD8P1F3</accession>
<keyword evidence="3" id="KW-1185">Reference proteome</keyword>
<gene>
    <name evidence="2" type="ORF">QVD17_12082</name>
</gene>
<feature type="region of interest" description="Disordered" evidence="1">
    <location>
        <begin position="83"/>
        <end position="119"/>
    </location>
</feature>
<evidence type="ECO:0000313" key="2">
    <source>
        <dbReference type="EMBL" id="KAK1429828.1"/>
    </source>
</evidence>
<evidence type="ECO:0000313" key="3">
    <source>
        <dbReference type="Proteomes" id="UP001229421"/>
    </source>
</evidence>
<name>A0AAD8P1F3_TARER</name>
<proteinExistence type="predicted"/>
<organism evidence="2 3">
    <name type="scientific">Tagetes erecta</name>
    <name type="common">African marigold</name>
    <dbReference type="NCBI Taxonomy" id="13708"/>
    <lineage>
        <taxon>Eukaryota</taxon>
        <taxon>Viridiplantae</taxon>
        <taxon>Streptophyta</taxon>
        <taxon>Embryophyta</taxon>
        <taxon>Tracheophyta</taxon>
        <taxon>Spermatophyta</taxon>
        <taxon>Magnoliopsida</taxon>
        <taxon>eudicotyledons</taxon>
        <taxon>Gunneridae</taxon>
        <taxon>Pentapetalae</taxon>
        <taxon>asterids</taxon>
        <taxon>campanulids</taxon>
        <taxon>Asterales</taxon>
        <taxon>Asteraceae</taxon>
        <taxon>Asteroideae</taxon>
        <taxon>Heliantheae alliance</taxon>
        <taxon>Tageteae</taxon>
        <taxon>Tagetes</taxon>
    </lineage>
</organism>
<feature type="compositionally biased region" description="Basic and acidic residues" evidence="1">
    <location>
        <begin position="106"/>
        <end position="119"/>
    </location>
</feature>
<reference evidence="2" key="1">
    <citation type="journal article" date="2023" name="bioRxiv">
        <title>Improved chromosome-level genome assembly for marigold (Tagetes erecta).</title>
        <authorList>
            <person name="Jiang F."/>
            <person name="Yuan L."/>
            <person name="Wang S."/>
            <person name="Wang H."/>
            <person name="Xu D."/>
            <person name="Wang A."/>
            <person name="Fan W."/>
        </authorList>
    </citation>
    <scope>NUCLEOTIDE SEQUENCE</scope>
    <source>
        <strain evidence="2">WSJ</strain>
        <tissue evidence="2">Leaf</tissue>
    </source>
</reference>
<dbReference type="EMBL" id="JAUHHV010000003">
    <property type="protein sequence ID" value="KAK1429828.1"/>
    <property type="molecule type" value="Genomic_DNA"/>
</dbReference>